<dbReference type="Proteomes" id="UP001162992">
    <property type="component" value="Chromosome 7"/>
</dbReference>
<gene>
    <name evidence="1" type="ORF">O6H91_07G059600</name>
</gene>
<comment type="caution">
    <text evidence="1">The sequence shown here is derived from an EMBL/GenBank/DDBJ whole genome shotgun (WGS) entry which is preliminary data.</text>
</comment>
<proteinExistence type="predicted"/>
<organism evidence="1 2">
    <name type="scientific">Diphasiastrum complanatum</name>
    <name type="common">Issler's clubmoss</name>
    <name type="synonym">Lycopodium complanatum</name>
    <dbReference type="NCBI Taxonomy" id="34168"/>
    <lineage>
        <taxon>Eukaryota</taxon>
        <taxon>Viridiplantae</taxon>
        <taxon>Streptophyta</taxon>
        <taxon>Embryophyta</taxon>
        <taxon>Tracheophyta</taxon>
        <taxon>Lycopodiopsida</taxon>
        <taxon>Lycopodiales</taxon>
        <taxon>Lycopodiaceae</taxon>
        <taxon>Lycopodioideae</taxon>
        <taxon>Diphasiastrum</taxon>
    </lineage>
</organism>
<accession>A0ACC2D5N7</accession>
<name>A0ACC2D5N7_DIPCM</name>
<sequence>MLWIERMLKDLHLLEFSEIPIIFCGNLSAQRLASNPIFHAKSKHIEVAYHFVREQVMAKEVELQHVSSRECLADIFTKALGKEVFTKHRT</sequence>
<evidence type="ECO:0000313" key="2">
    <source>
        <dbReference type="Proteomes" id="UP001162992"/>
    </source>
</evidence>
<protein>
    <submittedName>
        <fullName evidence="1">Uncharacterized protein</fullName>
    </submittedName>
</protein>
<dbReference type="EMBL" id="CM055098">
    <property type="protein sequence ID" value="KAJ7549599.1"/>
    <property type="molecule type" value="Genomic_DNA"/>
</dbReference>
<reference evidence="2" key="1">
    <citation type="journal article" date="2024" name="Proc. Natl. Acad. Sci. U.S.A.">
        <title>Extraordinary preservation of gene collinearity over three hundred million years revealed in homosporous lycophytes.</title>
        <authorList>
            <person name="Li C."/>
            <person name="Wickell D."/>
            <person name="Kuo L.Y."/>
            <person name="Chen X."/>
            <person name="Nie B."/>
            <person name="Liao X."/>
            <person name="Peng D."/>
            <person name="Ji J."/>
            <person name="Jenkins J."/>
            <person name="Williams M."/>
            <person name="Shu S."/>
            <person name="Plott C."/>
            <person name="Barry K."/>
            <person name="Rajasekar S."/>
            <person name="Grimwood J."/>
            <person name="Han X."/>
            <person name="Sun S."/>
            <person name="Hou Z."/>
            <person name="He W."/>
            <person name="Dai G."/>
            <person name="Sun C."/>
            <person name="Schmutz J."/>
            <person name="Leebens-Mack J.H."/>
            <person name="Li F.W."/>
            <person name="Wang L."/>
        </authorList>
    </citation>
    <scope>NUCLEOTIDE SEQUENCE [LARGE SCALE GENOMIC DNA]</scope>
    <source>
        <strain evidence="2">cv. PW_Plant_1</strain>
    </source>
</reference>
<evidence type="ECO:0000313" key="1">
    <source>
        <dbReference type="EMBL" id="KAJ7549599.1"/>
    </source>
</evidence>
<keyword evidence="2" id="KW-1185">Reference proteome</keyword>